<dbReference type="SUPFAM" id="SSF56524">
    <property type="entry name" value="Oxidoreductase molybdopterin-binding domain"/>
    <property type="match status" value="1"/>
</dbReference>
<evidence type="ECO:0000256" key="4">
    <source>
        <dbReference type="ARBA" id="ARBA00023002"/>
    </source>
</evidence>
<feature type="domain" description="Moybdenum cofactor oxidoreductase dimerisation" evidence="6">
    <location>
        <begin position="315"/>
        <end position="430"/>
    </location>
</feature>
<dbReference type="Gene3D" id="2.60.40.650">
    <property type="match status" value="1"/>
</dbReference>
<dbReference type="PANTHER" id="PTHR19372:SF7">
    <property type="entry name" value="SULFITE OXIDASE, MITOCHONDRIAL"/>
    <property type="match status" value="1"/>
</dbReference>
<dbReference type="InterPro" id="IPR000572">
    <property type="entry name" value="OxRdtase_Mopterin-bd_dom"/>
</dbReference>
<evidence type="ECO:0000256" key="3">
    <source>
        <dbReference type="ARBA" id="ARBA00022723"/>
    </source>
</evidence>
<keyword evidence="3" id="KW-0479">Metal-binding</keyword>
<name>A0ABT4VN42_9HYPH</name>
<dbReference type="InterPro" id="IPR014756">
    <property type="entry name" value="Ig_E-set"/>
</dbReference>
<accession>A0ABT4VN42</accession>
<comment type="caution">
    <text evidence="7">The sequence shown here is derived from an EMBL/GenBank/DDBJ whole genome shotgun (WGS) entry which is preliminary data.</text>
</comment>
<comment type="cofactor">
    <cofactor evidence="1">
        <name>Mo-molybdopterin</name>
        <dbReference type="ChEBI" id="CHEBI:71302"/>
    </cofactor>
</comment>
<dbReference type="PROSITE" id="PS51318">
    <property type="entry name" value="TAT"/>
    <property type="match status" value="1"/>
</dbReference>
<keyword evidence="8" id="KW-1185">Reference proteome</keyword>
<proteinExistence type="predicted"/>
<protein>
    <submittedName>
        <fullName evidence="7">Sulfite oxidase</fullName>
    </submittedName>
</protein>
<evidence type="ECO:0000313" key="8">
    <source>
        <dbReference type="Proteomes" id="UP001148313"/>
    </source>
</evidence>
<dbReference type="SUPFAM" id="SSF81296">
    <property type="entry name" value="E set domains"/>
    <property type="match status" value="1"/>
</dbReference>
<gene>
    <name evidence="7" type="ORF">OOZ53_12300</name>
</gene>
<dbReference type="Pfam" id="PF03404">
    <property type="entry name" value="Mo-co_dimer"/>
    <property type="match status" value="1"/>
</dbReference>
<dbReference type="EMBL" id="JAPJZH010000006">
    <property type="protein sequence ID" value="MDA4846137.1"/>
    <property type="molecule type" value="Genomic_DNA"/>
</dbReference>
<sequence>MSDDTGGPRGLHEYFERDPEGADAAFFGRKTNSDRRGFLRGAGLATMGAMVGAAIPFHRNMPAGLVPAAFASDDVLVGKDGLTLLNDRPINAETPPHLLDDPITPTARHFIRNNGHPPEDVGADSWTLTVDGLVDNPMTMTIAELREKFENHTMALTIECGGNGRAAFDPPAKGNQWTLGAVGCSDWTGVRLKDVLDAAGVKDNVVYTAHVGADSHLSGNPDKLPISRGMPIEKAMTDNVLIAWAQNGAPIHPNNGAPLRLVVPGWPGSVSHKWLKRIYLRDIIHDGPKMTGTSYRVPNRPVAPGEKVEKEDFEIIERMPVKSLITAPQTGTASGMKAEVRGHAWSGDRKVTRLDVSIDFGATWQQADLDDPVNDGAWQNWRTTVTFPQAGYYEVWARATDDSGEQQPFALAWNPKGYLNNTMHRVALTVS</sequence>
<dbReference type="CDD" id="cd02110">
    <property type="entry name" value="SO_family_Moco_dimer"/>
    <property type="match status" value="1"/>
</dbReference>
<dbReference type="InterPro" id="IPR036374">
    <property type="entry name" value="OxRdtase_Mopterin-bd_sf"/>
</dbReference>
<evidence type="ECO:0000313" key="7">
    <source>
        <dbReference type="EMBL" id="MDA4846137.1"/>
    </source>
</evidence>
<dbReference type="RefSeq" id="WP_271089856.1">
    <property type="nucleotide sequence ID" value="NZ_JAPJZH010000006.1"/>
</dbReference>
<dbReference type="Pfam" id="PF00174">
    <property type="entry name" value="Oxidored_molyb"/>
    <property type="match status" value="1"/>
</dbReference>
<dbReference type="InterPro" id="IPR006311">
    <property type="entry name" value="TAT_signal"/>
</dbReference>
<reference evidence="7" key="1">
    <citation type="submission" date="2022-11" db="EMBL/GenBank/DDBJ databases">
        <title>Hoeflea poritis sp. nov., isolated from scleractinian coral Porites lutea.</title>
        <authorList>
            <person name="Zhang G."/>
            <person name="Wei Q."/>
            <person name="Cai L."/>
        </authorList>
    </citation>
    <scope>NUCLEOTIDE SEQUENCE</scope>
    <source>
        <strain evidence="7">E7-10</strain>
    </source>
</reference>
<organism evidence="7 8">
    <name type="scientific">Hoeflea poritis</name>
    <dbReference type="NCBI Taxonomy" id="2993659"/>
    <lineage>
        <taxon>Bacteria</taxon>
        <taxon>Pseudomonadati</taxon>
        <taxon>Pseudomonadota</taxon>
        <taxon>Alphaproteobacteria</taxon>
        <taxon>Hyphomicrobiales</taxon>
        <taxon>Rhizobiaceae</taxon>
        <taxon>Hoeflea</taxon>
    </lineage>
</organism>
<evidence type="ECO:0000259" key="5">
    <source>
        <dbReference type="Pfam" id="PF00174"/>
    </source>
</evidence>
<keyword evidence="4" id="KW-0560">Oxidoreductase</keyword>
<dbReference type="InterPro" id="IPR008335">
    <property type="entry name" value="Mopterin_OxRdtase_euk"/>
</dbReference>
<dbReference type="PRINTS" id="PR00407">
    <property type="entry name" value="EUMOPTERIN"/>
</dbReference>
<dbReference type="InterPro" id="IPR005066">
    <property type="entry name" value="MoCF_OxRdtse_dimer"/>
</dbReference>
<evidence type="ECO:0000256" key="2">
    <source>
        <dbReference type="ARBA" id="ARBA00022505"/>
    </source>
</evidence>
<dbReference type="Gene3D" id="3.90.420.10">
    <property type="entry name" value="Oxidoreductase, molybdopterin-binding domain"/>
    <property type="match status" value="1"/>
</dbReference>
<keyword evidence="2" id="KW-0500">Molybdenum</keyword>
<evidence type="ECO:0000256" key="1">
    <source>
        <dbReference type="ARBA" id="ARBA00001924"/>
    </source>
</evidence>
<feature type="domain" description="Oxidoreductase molybdopterin-binding" evidence="5">
    <location>
        <begin position="118"/>
        <end position="282"/>
    </location>
</feature>
<dbReference type="PANTHER" id="PTHR19372">
    <property type="entry name" value="SULFITE REDUCTASE"/>
    <property type="match status" value="1"/>
</dbReference>
<dbReference type="Proteomes" id="UP001148313">
    <property type="component" value="Unassembled WGS sequence"/>
</dbReference>
<evidence type="ECO:0000259" key="6">
    <source>
        <dbReference type="Pfam" id="PF03404"/>
    </source>
</evidence>